<dbReference type="AlphaFoldDB" id="A0A3R6YIB7"/>
<feature type="domain" description="AMP-binding enzyme C-terminal" evidence="7">
    <location>
        <begin position="393"/>
        <end position="467"/>
    </location>
</feature>
<sequence>MENWLNKRAQLSPHKIAVVYQNQKFTFAQVLQTVQQTAQRLKGLGLKPKQPVAIFGRNNLETYYNILALQQLSLPIVFLNIRLAAVELQYQVNNSQIQACLVDSTLENSAIAQVNNLRIITQQDLQQAKPTFYEVHDIESSQIASMMYTSGTTGHPKGVLQTWSNHWHSAMNTMLNFQITENDAWLCTVPLFHISGFSILLRSLIFGITIYLEPKFDFQRCQHLLINEPITIFSVVPTMLKQLLTNYQSTQPYNAQFRIMFLGGGPIDPQTLKLCQQFHIPTVQSYGMTETCSNVVALKPEDAVRKSGSSGQALFTNQIRIADKQTIGEIQLKSPALAVGYWQQMELYHSKFTKDGWYCTGDVGYLDSQGYLFVKGRLDDMFISGGENIFPNEVENVYHQLSAIVDIVVTSLPNDKYGAVPIAYLTSNQHSLNNATLRAFGQQNLAHYKVPVEFRQIDYFPRTGSGKIQRNKLRFLKFKLL</sequence>
<comment type="pathway">
    <text evidence="5">Quinol/quinone metabolism; menaquinone biosynthesis.</text>
</comment>
<reference evidence="8 9" key="1">
    <citation type="submission" date="2018-07" db="EMBL/GenBank/DDBJ databases">
        <title>Genome sequences of six Lactobacillus spp. isolated from bumble bee guts.</title>
        <authorList>
            <person name="Motta E.V.S."/>
            <person name="Moran N.A."/>
        </authorList>
    </citation>
    <scope>NUCLEOTIDE SEQUENCE [LARGE SCALE GENOMIC DNA]</scope>
    <source>
        <strain evidence="8 9">LV-8.1</strain>
    </source>
</reference>
<feature type="domain" description="AMP-dependent synthetase/ligase" evidence="6">
    <location>
        <begin position="7"/>
        <end position="342"/>
    </location>
</feature>
<evidence type="ECO:0000256" key="2">
    <source>
        <dbReference type="ARBA" id="ARBA00022598"/>
    </source>
</evidence>
<dbReference type="Gene3D" id="3.40.50.12780">
    <property type="entry name" value="N-terminal domain of ligase-like"/>
    <property type="match status" value="1"/>
</dbReference>
<dbReference type="InterPro" id="IPR020845">
    <property type="entry name" value="AMP-binding_CS"/>
</dbReference>
<dbReference type="InterPro" id="IPR000873">
    <property type="entry name" value="AMP-dep_synth/lig_dom"/>
</dbReference>
<dbReference type="InterPro" id="IPR025110">
    <property type="entry name" value="AMP-bd_C"/>
</dbReference>
<dbReference type="Pfam" id="PF00501">
    <property type="entry name" value="AMP-binding"/>
    <property type="match status" value="1"/>
</dbReference>
<dbReference type="RefSeq" id="WP_118911274.1">
    <property type="nucleotide sequence ID" value="NZ_QOCS01000031.1"/>
</dbReference>
<dbReference type="EC" id="6.2.1.26" evidence="5"/>
<dbReference type="NCBIfam" id="TIGR01923">
    <property type="entry name" value="menE"/>
    <property type="match status" value="1"/>
</dbReference>
<evidence type="ECO:0000259" key="7">
    <source>
        <dbReference type="Pfam" id="PF13193"/>
    </source>
</evidence>
<dbReference type="Pfam" id="PF13193">
    <property type="entry name" value="AMP-binding_C"/>
    <property type="match status" value="1"/>
</dbReference>
<evidence type="ECO:0000256" key="3">
    <source>
        <dbReference type="ARBA" id="ARBA00022741"/>
    </source>
</evidence>
<dbReference type="GO" id="GO:0009234">
    <property type="term" value="P:menaquinone biosynthetic process"/>
    <property type="evidence" value="ECO:0007669"/>
    <property type="project" value="UniProtKB-UniRule"/>
</dbReference>
<keyword evidence="2 5" id="KW-0436">Ligase</keyword>
<dbReference type="EMBL" id="QOCS01000031">
    <property type="protein sequence ID" value="RHW44473.1"/>
    <property type="molecule type" value="Genomic_DNA"/>
</dbReference>
<comment type="caution">
    <text evidence="8">The sequence shown here is derived from an EMBL/GenBank/DDBJ whole genome shotgun (WGS) entry which is preliminary data.</text>
</comment>
<proteinExistence type="inferred from homology"/>
<protein>
    <recommendedName>
        <fullName evidence="5">2-succinylbenzoate--CoA ligase</fullName>
        <ecNumber evidence="5">6.2.1.26</ecNumber>
    </recommendedName>
    <alternativeName>
        <fullName evidence="5">o-succinylbenzoyl-CoA synthetase</fullName>
        <shortName evidence="5">OSB-CoA synthetase</shortName>
    </alternativeName>
</protein>
<dbReference type="HAMAP" id="MF_00731">
    <property type="entry name" value="MenE"/>
    <property type="match status" value="1"/>
</dbReference>
<dbReference type="SUPFAM" id="SSF56801">
    <property type="entry name" value="Acetyl-CoA synthetase-like"/>
    <property type="match status" value="1"/>
</dbReference>
<comment type="function">
    <text evidence="5">Converts 2-succinylbenzoate (OSB) to 2-succinylbenzoyl-CoA (OSB-CoA).</text>
</comment>
<dbReference type="GO" id="GO:0006631">
    <property type="term" value="P:fatty acid metabolic process"/>
    <property type="evidence" value="ECO:0007669"/>
    <property type="project" value="TreeGrafter"/>
</dbReference>
<evidence type="ECO:0000313" key="8">
    <source>
        <dbReference type="EMBL" id="RHW44473.1"/>
    </source>
</evidence>
<dbReference type="GO" id="GO:0005524">
    <property type="term" value="F:ATP binding"/>
    <property type="evidence" value="ECO:0007669"/>
    <property type="project" value="UniProtKB-KW"/>
</dbReference>
<dbReference type="PROSITE" id="PS00455">
    <property type="entry name" value="AMP_BINDING"/>
    <property type="match status" value="1"/>
</dbReference>
<evidence type="ECO:0000256" key="5">
    <source>
        <dbReference type="HAMAP-Rule" id="MF_00731"/>
    </source>
</evidence>
<dbReference type="NCBIfam" id="NF002966">
    <property type="entry name" value="PRK03640.1"/>
    <property type="match status" value="1"/>
</dbReference>
<dbReference type="Proteomes" id="UP000284822">
    <property type="component" value="Unassembled WGS sequence"/>
</dbReference>
<dbReference type="UniPathway" id="UPA00079"/>
<comment type="catalytic activity">
    <reaction evidence="5">
        <text>2-succinylbenzoate + ATP + CoA = 2-succinylbenzoyl-CoA + AMP + diphosphate</text>
        <dbReference type="Rhea" id="RHEA:17009"/>
        <dbReference type="ChEBI" id="CHEBI:18325"/>
        <dbReference type="ChEBI" id="CHEBI:30616"/>
        <dbReference type="ChEBI" id="CHEBI:33019"/>
        <dbReference type="ChEBI" id="CHEBI:57287"/>
        <dbReference type="ChEBI" id="CHEBI:57364"/>
        <dbReference type="ChEBI" id="CHEBI:456215"/>
        <dbReference type="EC" id="6.2.1.26"/>
    </reaction>
</comment>
<dbReference type="PANTHER" id="PTHR43201">
    <property type="entry name" value="ACYL-COA SYNTHETASE"/>
    <property type="match status" value="1"/>
</dbReference>
<dbReference type="UniPathway" id="UPA01057">
    <property type="reaction ID" value="UER00166"/>
</dbReference>
<accession>A0A3R6YIB7</accession>
<evidence type="ECO:0000256" key="1">
    <source>
        <dbReference type="ARBA" id="ARBA00022428"/>
    </source>
</evidence>
<organism evidence="8 9">
    <name type="scientific">Bombilactobacillus bombi</name>
    <dbReference type="NCBI Taxonomy" id="1303590"/>
    <lineage>
        <taxon>Bacteria</taxon>
        <taxon>Bacillati</taxon>
        <taxon>Bacillota</taxon>
        <taxon>Bacilli</taxon>
        <taxon>Lactobacillales</taxon>
        <taxon>Lactobacillaceae</taxon>
        <taxon>Bombilactobacillus</taxon>
    </lineage>
</organism>
<dbReference type="GO" id="GO:0008756">
    <property type="term" value="F:o-succinylbenzoate-CoA ligase activity"/>
    <property type="evidence" value="ECO:0007669"/>
    <property type="project" value="UniProtKB-UniRule"/>
</dbReference>
<comment type="pathway">
    <text evidence="5">Quinol/quinone metabolism; 1,4-dihydroxy-2-naphthoate biosynthesis; 1,4-dihydroxy-2-naphthoate from chorismate: step 5/7.</text>
</comment>
<keyword evidence="3 5" id="KW-0547">Nucleotide-binding</keyword>
<dbReference type="GO" id="GO:0031956">
    <property type="term" value="F:medium-chain fatty acid-CoA ligase activity"/>
    <property type="evidence" value="ECO:0007669"/>
    <property type="project" value="TreeGrafter"/>
</dbReference>
<evidence type="ECO:0000259" key="6">
    <source>
        <dbReference type="Pfam" id="PF00501"/>
    </source>
</evidence>
<dbReference type="InterPro" id="IPR042099">
    <property type="entry name" value="ANL_N_sf"/>
</dbReference>
<keyword evidence="1 5" id="KW-0474">Menaquinone biosynthesis</keyword>
<gene>
    <name evidence="5 8" type="primary">menE</name>
    <name evidence="8" type="ORF">DS832_09035</name>
</gene>
<dbReference type="PANTHER" id="PTHR43201:SF5">
    <property type="entry name" value="MEDIUM-CHAIN ACYL-COA LIGASE ACSF2, MITOCHONDRIAL"/>
    <property type="match status" value="1"/>
</dbReference>
<dbReference type="InterPro" id="IPR010192">
    <property type="entry name" value="MenE"/>
</dbReference>
<keyword evidence="4 5" id="KW-0067">ATP-binding</keyword>
<name>A0A3R6YIB7_9LACO</name>
<dbReference type="InterPro" id="IPR045851">
    <property type="entry name" value="AMP-bd_C_sf"/>
</dbReference>
<evidence type="ECO:0000313" key="9">
    <source>
        <dbReference type="Proteomes" id="UP000284822"/>
    </source>
</evidence>
<evidence type="ECO:0000256" key="4">
    <source>
        <dbReference type="ARBA" id="ARBA00022840"/>
    </source>
</evidence>
<comment type="similarity">
    <text evidence="5">Belongs to the ATP-dependent AMP-binding enzyme family. MenE subfamily.</text>
</comment>
<dbReference type="Gene3D" id="3.30.300.30">
    <property type="match status" value="1"/>
</dbReference>